<dbReference type="InterPro" id="IPR046495">
    <property type="entry name" value="DUF6588"/>
</dbReference>
<name>A0A4Q5M5C2_9BACT</name>
<protein>
    <submittedName>
        <fullName evidence="1">Uncharacterized protein</fullName>
    </submittedName>
</protein>
<dbReference type="EMBL" id="SEWF01000004">
    <property type="protein sequence ID" value="RYU97057.1"/>
    <property type="molecule type" value="Genomic_DNA"/>
</dbReference>
<dbReference type="Proteomes" id="UP000293162">
    <property type="component" value="Unassembled WGS sequence"/>
</dbReference>
<dbReference type="OrthoDB" id="9775382at2"/>
<comment type="caution">
    <text evidence="1">The sequence shown here is derived from an EMBL/GenBank/DDBJ whole genome shotgun (WGS) entry which is preliminary data.</text>
</comment>
<gene>
    <name evidence="1" type="ORF">EWM59_03880</name>
</gene>
<reference evidence="1 2" key="1">
    <citation type="submission" date="2019-02" db="EMBL/GenBank/DDBJ databases">
        <title>Bacterial novel species Emticicia sp. 17J42-9 isolated from soil.</title>
        <authorList>
            <person name="Jung H.-Y."/>
        </authorList>
    </citation>
    <scope>NUCLEOTIDE SEQUENCE [LARGE SCALE GENOMIC DNA]</scope>
    <source>
        <strain evidence="1 2">17J42-9</strain>
    </source>
</reference>
<proteinExistence type="predicted"/>
<dbReference type="RefSeq" id="WP_130019634.1">
    <property type="nucleotide sequence ID" value="NZ_SEWF01000004.1"/>
</dbReference>
<dbReference type="AlphaFoldDB" id="A0A4Q5M5C2"/>
<keyword evidence="2" id="KW-1185">Reference proteome</keyword>
<dbReference type="Pfam" id="PF20230">
    <property type="entry name" value="DUF6588"/>
    <property type="match status" value="1"/>
</dbReference>
<accession>A0A4Q5M5C2</accession>
<organism evidence="1 2">
    <name type="scientific">Emticicia agri</name>
    <dbReference type="NCBI Taxonomy" id="2492393"/>
    <lineage>
        <taxon>Bacteria</taxon>
        <taxon>Pseudomonadati</taxon>
        <taxon>Bacteroidota</taxon>
        <taxon>Cytophagia</taxon>
        <taxon>Cytophagales</taxon>
        <taxon>Leadbetterellaceae</taxon>
        <taxon>Emticicia</taxon>
    </lineage>
</organism>
<evidence type="ECO:0000313" key="1">
    <source>
        <dbReference type="EMBL" id="RYU97057.1"/>
    </source>
</evidence>
<evidence type="ECO:0000313" key="2">
    <source>
        <dbReference type="Proteomes" id="UP000293162"/>
    </source>
</evidence>
<sequence>MKYRFMLLCLLGHAAYSQQVNSFFDAYIGTNAQGYLQPLADMTITGLNTGIQPSIRIGDKFNVRLSLHTAHIFPDKSQKTFMADTPDSFDPKTTVEVPTIVGNASNVKVAGVNGTSYAFSGGYNITRLSWATPQLSIGGFYGTDISLRFMTLGKTDTDFGKFNQIGVGLRHSVSQYFLKKDSPYVINIGYQFNKADIGRYIQLQSNYAYLQAGVTNKNIGFFAFGGYQMGTFDVSYTYKEDNTDKAQTVNLKNQFPVLLGIGTHIQLGFFSLTLGASGMKPLIAFGNIGFRFQSKTKQTKP</sequence>